<dbReference type="PRINTS" id="PR00081">
    <property type="entry name" value="GDHRDH"/>
</dbReference>
<dbReference type="Proteomes" id="UP000321039">
    <property type="component" value="Unassembled WGS sequence"/>
</dbReference>
<evidence type="ECO:0000256" key="2">
    <source>
        <dbReference type="RuleBase" id="RU000363"/>
    </source>
</evidence>
<evidence type="ECO:0000313" key="4">
    <source>
        <dbReference type="Proteomes" id="UP000321039"/>
    </source>
</evidence>
<accession>A0A5C9A755</accession>
<dbReference type="Pfam" id="PF00106">
    <property type="entry name" value="adh_short"/>
    <property type="match status" value="1"/>
</dbReference>
<reference evidence="3 4" key="1">
    <citation type="submission" date="2019-08" db="EMBL/GenBank/DDBJ databases">
        <title>Parahaliea maris sp. nov., isolated from the surface seawater.</title>
        <authorList>
            <person name="Liu Y."/>
        </authorList>
    </citation>
    <scope>NUCLEOTIDE SEQUENCE [LARGE SCALE GENOMIC DNA]</scope>
    <source>
        <strain evidence="3 4">HSLHS9</strain>
    </source>
</reference>
<dbReference type="PANTHER" id="PTHR43157">
    <property type="entry name" value="PHOSPHATIDYLINOSITOL-GLYCAN BIOSYNTHESIS CLASS F PROTEIN-RELATED"/>
    <property type="match status" value="1"/>
</dbReference>
<dbReference type="CDD" id="cd05327">
    <property type="entry name" value="retinol-DH_like_SDR_c_like"/>
    <property type="match status" value="1"/>
</dbReference>
<evidence type="ECO:0000313" key="3">
    <source>
        <dbReference type="EMBL" id="TXS95854.1"/>
    </source>
</evidence>
<dbReference type="InterPro" id="IPR036291">
    <property type="entry name" value="NAD(P)-bd_dom_sf"/>
</dbReference>
<gene>
    <name evidence="3" type="ORF">FV139_08320</name>
</gene>
<dbReference type="GO" id="GO:0016491">
    <property type="term" value="F:oxidoreductase activity"/>
    <property type="evidence" value="ECO:0007669"/>
    <property type="project" value="UniProtKB-KW"/>
</dbReference>
<dbReference type="AlphaFoldDB" id="A0A5C9A755"/>
<protein>
    <submittedName>
        <fullName evidence="3">SDR family NAD(P)-dependent oxidoreductase</fullName>
    </submittedName>
</protein>
<dbReference type="RefSeq" id="WP_148067919.1">
    <property type="nucleotide sequence ID" value="NZ_VRZA01000002.1"/>
</dbReference>
<dbReference type="EMBL" id="VRZA01000002">
    <property type="protein sequence ID" value="TXS95854.1"/>
    <property type="molecule type" value="Genomic_DNA"/>
</dbReference>
<keyword evidence="1" id="KW-0560">Oxidoreductase</keyword>
<name>A0A5C9A755_9GAMM</name>
<dbReference type="PANTHER" id="PTHR43157:SF31">
    <property type="entry name" value="PHOSPHATIDYLINOSITOL-GLYCAN BIOSYNTHESIS CLASS F PROTEIN"/>
    <property type="match status" value="1"/>
</dbReference>
<sequence length="302" mass="32669">MSTKTIVVTGANAGIGFEVSRHFAQRGFRVVMACRNMEKALKAQQDIIAAYPEADTLVMQLDVSNLDSVRRFAEALAAQVGSLDILVNNAGIVAIPLERNSDGHEMQLATNYLGAFSLTGLLLPMFNNKAGCRIVNVGSLAHRLGKLDVENLNWQAWEYDQWKAYAQSKLAMMSHTLELNRRLSENGSPIIALAAHPGFANTNIHQNSPALSKERKGLSKWIHGTLERHIPSAQSASRPIILAAEGSDVSGGEYYGPGGFLEIGGKPARATINKAARNAETATVLWQASEQLTGVSYLSDAR</sequence>
<evidence type="ECO:0000256" key="1">
    <source>
        <dbReference type="ARBA" id="ARBA00023002"/>
    </source>
</evidence>
<keyword evidence="4" id="KW-1185">Reference proteome</keyword>
<comment type="caution">
    <text evidence="3">The sequence shown here is derived from an EMBL/GenBank/DDBJ whole genome shotgun (WGS) entry which is preliminary data.</text>
</comment>
<organism evidence="3 4">
    <name type="scientific">Parahaliea maris</name>
    <dbReference type="NCBI Taxonomy" id="2716870"/>
    <lineage>
        <taxon>Bacteria</taxon>
        <taxon>Pseudomonadati</taxon>
        <taxon>Pseudomonadota</taxon>
        <taxon>Gammaproteobacteria</taxon>
        <taxon>Cellvibrionales</taxon>
        <taxon>Halieaceae</taxon>
        <taxon>Parahaliea</taxon>
    </lineage>
</organism>
<dbReference type="Gene3D" id="3.40.50.720">
    <property type="entry name" value="NAD(P)-binding Rossmann-like Domain"/>
    <property type="match status" value="1"/>
</dbReference>
<dbReference type="SUPFAM" id="SSF51735">
    <property type="entry name" value="NAD(P)-binding Rossmann-fold domains"/>
    <property type="match status" value="1"/>
</dbReference>
<dbReference type="NCBIfam" id="NF004846">
    <property type="entry name" value="PRK06197.1"/>
    <property type="match status" value="1"/>
</dbReference>
<comment type="similarity">
    <text evidence="2">Belongs to the short-chain dehydrogenases/reductases (SDR) family.</text>
</comment>
<proteinExistence type="inferred from homology"/>
<dbReference type="PRINTS" id="PR00080">
    <property type="entry name" value="SDRFAMILY"/>
</dbReference>
<dbReference type="InterPro" id="IPR002347">
    <property type="entry name" value="SDR_fam"/>
</dbReference>